<keyword evidence="2" id="KW-0255">Endonuclease</keyword>
<dbReference type="GO" id="GO:0003677">
    <property type="term" value="F:DNA binding"/>
    <property type="evidence" value="ECO:0007669"/>
    <property type="project" value="InterPro"/>
</dbReference>
<evidence type="ECO:0000313" key="2">
    <source>
        <dbReference type="EMBL" id="KYF73665.1"/>
    </source>
</evidence>
<dbReference type="EMBL" id="JEMA01000176">
    <property type="protein sequence ID" value="KYF73665.1"/>
    <property type="molecule type" value="Genomic_DNA"/>
</dbReference>
<dbReference type="Proteomes" id="UP000075260">
    <property type="component" value="Unassembled WGS sequence"/>
</dbReference>
<dbReference type="SUPFAM" id="SSF52540">
    <property type="entry name" value="P-loop containing nucleoside triphosphate hydrolases"/>
    <property type="match status" value="1"/>
</dbReference>
<dbReference type="GO" id="GO:0016787">
    <property type="term" value="F:hydrolase activity"/>
    <property type="evidence" value="ECO:0007669"/>
    <property type="project" value="InterPro"/>
</dbReference>
<dbReference type="OrthoDB" id="9804086at2"/>
<dbReference type="CDD" id="cd18032">
    <property type="entry name" value="DEXHc_RE_I_III_res"/>
    <property type="match status" value="1"/>
</dbReference>
<dbReference type="GO" id="GO:0005524">
    <property type="term" value="F:ATP binding"/>
    <property type="evidence" value="ECO:0007669"/>
    <property type="project" value="InterPro"/>
</dbReference>
<dbReference type="Gene3D" id="3.40.50.300">
    <property type="entry name" value="P-loop containing nucleotide triphosphate hydrolases"/>
    <property type="match status" value="2"/>
</dbReference>
<dbReference type="Pfam" id="PF08463">
    <property type="entry name" value="EcoEI_R_C"/>
    <property type="match status" value="1"/>
</dbReference>
<dbReference type="InterPro" id="IPR013670">
    <property type="entry name" value="EcoEI_R_C_dom"/>
</dbReference>
<accession>A0A150R0D6</accession>
<feature type="domain" description="Helicase ATP-binding" evidence="1">
    <location>
        <begin position="190"/>
        <end position="381"/>
    </location>
</feature>
<dbReference type="AlphaFoldDB" id="A0A150R0D6"/>
<organism evidence="2 3">
    <name type="scientific">Sorangium cellulosum</name>
    <name type="common">Polyangium cellulosum</name>
    <dbReference type="NCBI Taxonomy" id="56"/>
    <lineage>
        <taxon>Bacteria</taxon>
        <taxon>Pseudomonadati</taxon>
        <taxon>Myxococcota</taxon>
        <taxon>Polyangia</taxon>
        <taxon>Polyangiales</taxon>
        <taxon>Polyangiaceae</taxon>
        <taxon>Sorangium</taxon>
    </lineage>
</organism>
<dbReference type="InterPro" id="IPR014001">
    <property type="entry name" value="Helicase_ATP-bd"/>
</dbReference>
<comment type="caution">
    <text evidence="2">The sequence shown here is derived from an EMBL/GenBank/DDBJ whole genome shotgun (WGS) entry which is preliminary data.</text>
</comment>
<dbReference type="Gene3D" id="3.90.1570.30">
    <property type="match status" value="1"/>
</dbReference>
<keyword evidence="2" id="KW-0378">Hydrolase</keyword>
<name>A0A150R0D6_SORCE</name>
<dbReference type="Pfam" id="PF04851">
    <property type="entry name" value="ResIII"/>
    <property type="match status" value="1"/>
</dbReference>
<dbReference type="PROSITE" id="PS51192">
    <property type="entry name" value="HELICASE_ATP_BIND_1"/>
    <property type="match status" value="1"/>
</dbReference>
<dbReference type="GO" id="GO:0006304">
    <property type="term" value="P:DNA modification"/>
    <property type="evidence" value="ECO:0007669"/>
    <property type="project" value="InterPro"/>
</dbReference>
<dbReference type="GO" id="GO:0004519">
    <property type="term" value="F:endonuclease activity"/>
    <property type="evidence" value="ECO:0007669"/>
    <property type="project" value="UniProtKB-KW"/>
</dbReference>
<proteinExistence type="predicted"/>
<dbReference type="InterPro" id="IPR006935">
    <property type="entry name" value="Helicase/UvrB_N"/>
</dbReference>
<dbReference type="GO" id="GO:0005829">
    <property type="term" value="C:cytosol"/>
    <property type="evidence" value="ECO:0007669"/>
    <property type="project" value="TreeGrafter"/>
</dbReference>
<dbReference type="RefSeq" id="WP_061605633.1">
    <property type="nucleotide sequence ID" value="NZ_JEMA01000176.1"/>
</dbReference>
<evidence type="ECO:0000259" key="1">
    <source>
        <dbReference type="PROSITE" id="PS51192"/>
    </source>
</evidence>
<keyword evidence="2" id="KW-0540">Nuclease</keyword>
<dbReference type="SMART" id="SM00487">
    <property type="entry name" value="DEXDc"/>
    <property type="match status" value="1"/>
</dbReference>
<dbReference type="PANTHER" id="PTHR47396">
    <property type="entry name" value="TYPE I RESTRICTION ENZYME ECOKI R PROTEIN"/>
    <property type="match status" value="1"/>
</dbReference>
<sequence length="967" mass="108165">MTRPEDAARKTIDEALTAAGWAVQDRQAMNLDAARGVAVREFPLKRGHGFADYLLYVDGEAVGVIEAKEVGTTLTGVEGQTEKYSAGLPDHLSAPVRPLPFIYQSTGIETAFTNRLDPDPRSRGVFYFHKPETLSRWITSEPVYLPRVDGRPDPLSQRPASFRARLLTFPDVPEAGLRTAQVRAVRNLEVSLRDNRPRALLQMATGAGKTVAAITSIYRLIKFGDASRVLFLVDRDNLGRQALKEFQQYVTPDDGRKFTELYNVQRLTSNKLDPVARVVITTIQRLYSMLKGEADLPPEAEELGLASLSEMLGEPVPVAYNPALPIEAFDGIFVDECHRSIYSLWRQVLEYFDAFLIGLTATPAKQTFAFFRQNLVMDYDHERAVADGVNVDYDIYKIRTRITEKGATVEAGPEEVVGRRDRQTRKLRWELLDDDLTYDAAALDRQVVALDQIRTVVRTFRDRLFTEIFPGRREVPKTLIFAKDDSHADDIVQTLREEFGKGNEFCEKITYKTGTARIVEKRLGPDGKETEVVTYKSNGLKPEDLLSSFRNSYNPRVVVTVDMIATGTDVKPLEIVMFMRAVKSRNFFEQMKGRGVRVINPTDLQAVTPDARAKDRFVLVDCVGVCETDLIDALPLEKNRTVGFEKLLEAAAQGSTKADVLSSLAGRLARLDRRIGAEERAMLAKLAGGRTLAEISAKLVEALDPDAQAERARGVAGLPAGAAPPASVLEKVTKEMLRDAVQPLRASPELRRALTDVKKSLEQTIDAVTKDEVTAAGFSDEAKERAKALTTTFEAFCQKHRDQITALQILYSRPHRQRLKPEDVKALADAIKAPPRQWTPEVLWRAYETLERGKVRGAGAGRLLTDVVSLVRFALHQEEELVPFRERVQERFERWMTQQANQGRRFSAEQRAWLEAIRDHMAANLEISVDDFEYAPFAGMGGVGKAARVFGAELEKVMEELNEVLAA</sequence>
<gene>
    <name evidence="2" type="ORF">BE15_04210</name>
</gene>
<protein>
    <submittedName>
        <fullName evidence="2">Restriction endonuclease subunit R</fullName>
    </submittedName>
</protein>
<evidence type="ECO:0000313" key="3">
    <source>
        <dbReference type="Proteomes" id="UP000075260"/>
    </source>
</evidence>
<reference evidence="2 3" key="1">
    <citation type="submission" date="2014-02" db="EMBL/GenBank/DDBJ databases">
        <title>The small core and large imbalanced accessory genome model reveals a collaborative survival strategy of Sorangium cellulosum strains in nature.</title>
        <authorList>
            <person name="Han K."/>
            <person name="Peng R."/>
            <person name="Blom J."/>
            <person name="Li Y.-Z."/>
        </authorList>
    </citation>
    <scope>NUCLEOTIDE SEQUENCE [LARGE SCALE GENOMIC DNA]</scope>
    <source>
        <strain evidence="2 3">So0008-312</strain>
    </source>
</reference>
<dbReference type="PANTHER" id="PTHR47396:SF1">
    <property type="entry name" value="ATP-DEPENDENT HELICASE IRC3-RELATED"/>
    <property type="match status" value="1"/>
</dbReference>
<dbReference type="InterPro" id="IPR027417">
    <property type="entry name" value="P-loop_NTPase"/>
</dbReference>
<dbReference type="InterPro" id="IPR050742">
    <property type="entry name" value="Helicase_Restrict-Modif_Enz"/>
</dbReference>